<proteinExistence type="predicted"/>
<organism evidence="1 2">
    <name type="scientific">Thalictrum thalictroides</name>
    <name type="common">Rue-anemone</name>
    <name type="synonym">Anemone thalictroides</name>
    <dbReference type="NCBI Taxonomy" id="46969"/>
    <lineage>
        <taxon>Eukaryota</taxon>
        <taxon>Viridiplantae</taxon>
        <taxon>Streptophyta</taxon>
        <taxon>Embryophyta</taxon>
        <taxon>Tracheophyta</taxon>
        <taxon>Spermatophyta</taxon>
        <taxon>Magnoliopsida</taxon>
        <taxon>Ranunculales</taxon>
        <taxon>Ranunculaceae</taxon>
        <taxon>Thalictroideae</taxon>
        <taxon>Thalictrum</taxon>
    </lineage>
</organism>
<keyword evidence="2" id="KW-1185">Reference proteome</keyword>
<protein>
    <submittedName>
        <fullName evidence="1">Uncharacterized protein</fullName>
    </submittedName>
</protein>
<sequence length="105" mass="12305">MKGQHHGGLNLRGFQNLNLIGEIEKWWSAFDFQGSPSLVWWLKMKALKVKLKKWNEEIFGRLDKQIQELSEEIQAIELGEEAGVLTDEMKLKKENLNVELKEKLR</sequence>
<comment type="caution">
    <text evidence="1">The sequence shown here is derived from an EMBL/GenBank/DDBJ whole genome shotgun (WGS) entry which is preliminary data.</text>
</comment>
<evidence type="ECO:0000313" key="2">
    <source>
        <dbReference type="Proteomes" id="UP000554482"/>
    </source>
</evidence>
<accession>A0A7J6V8P1</accession>
<dbReference type="EMBL" id="JABWDY010037022">
    <property type="protein sequence ID" value="KAF5180752.1"/>
    <property type="molecule type" value="Genomic_DNA"/>
</dbReference>
<name>A0A7J6V8P1_THATH</name>
<evidence type="ECO:0000313" key="1">
    <source>
        <dbReference type="EMBL" id="KAF5180752.1"/>
    </source>
</evidence>
<reference evidence="1 2" key="1">
    <citation type="submission" date="2020-06" db="EMBL/GenBank/DDBJ databases">
        <title>Transcriptomic and genomic resources for Thalictrum thalictroides and T. hernandezii: Facilitating candidate gene discovery in an emerging model plant lineage.</title>
        <authorList>
            <person name="Arias T."/>
            <person name="Riano-Pachon D.M."/>
            <person name="Di Stilio V.S."/>
        </authorList>
    </citation>
    <scope>NUCLEOTIDE SEQUENCE [LARGE SCALE GENOMIC DNA]</scope>
    <source>
        <strain evidence="2">cv. WT478/WT964</strain>
        <tissue evidence="1">Leaves</tissue>
    </source>
</reference>
<gene>
    <name evidence="1" type="ORF">FRX31_029681</name>
</gene>
<dbReference type="AlphaFoldDB" id="A0A7J6V8P1"/>
<dbReference type="Proteomes" id="UP000554482">
    <property type="component" value="Unassembled WGS sequence"/>
</dbReference>